<dbReference type="Gene3D" id="2.160.20.80">
    <property type="entry name" value="E3 ubiquitin-protein ligase SopA"/>
    <property type="match status" value="1"/>
</dbReference>
<keyword evidence="1" id="KW-0472">Membrane</keyword>
<dbReference type="Proteomes" id="UP000029878">
    <property type="component" value="Unassembled WGS sequence"/>
</dbReference>
<protein>
    <recommendedName>
        <fullName evidence="4">Pentapeptide repeat-containing protein</fullName>
    </recommendedName>
</protein>
<dbReference type="AlphaFoldDB" id="A0A4U8SFS0"/>
<organism evidence="2 3">
    <name type="scientific">Helicobacter trogontum</name>
    <dbReference type="NCBI Taxonomy" id="50960"/>
    <lineage>
        <taxon>Bacteria</taxon>
        <taxon>Pseudomonadati</taxon>
        <taxon>Campylobacterota</taxon>
        <taxon>Epsilonproteobacteria</taxon>
        <taxon>Campylobacterales</taxon>
        <taxon>Helicobacteraceae</taxon>
        <taxon>Helicobacter</taxon>
    </lineage>
</organism>
<dbReference type="InterPro" id="IPR001646">
    <property type="entry name" value="5peptide_repeat"/>
</dbReference>
<feature type="transmembrane region" description="Helical" evidence="1">
    <location>
        <begin position="505"/>
        <end position="522"/>
    </location>
</feature>
<dbReference type="EMBL" id="JRPL02000001">
    <property type="protein sequence ID" value="TLD84877.1"/>
    <property type="molecule type" value="Genomic_DNA"/>
</dbReference>
<feature type="transmembrane region" description="Helical" evidence="1">
    <location>
        <begin position="478"/>
        <end position="499"/>
    </location>
</feature>
<feature type="transmembrane region" description="Helical" evidence="1">
    <location>
        <begin position="542"/>
        <end position="561"/>
    </location>
</feature>
<proteinExistence type="predicted"/>
<keyword evidence="1" id="KW-1133">Transmembrane helix</keyword>
<sequence length="573" mass="67122">MNYIDEGMLEGLRISHNKELARYGIWAKNAKMSITEEKISIDGAIIDEINFNTLQNSGIKMLDIRKSKVRDIIFTKDIALNVHFGGITFADRIRSNSNFHGKFEFANCIFEQEVNFNEASFNDILFAYNTFKRAASFLHTIFGNTKNTTIINLSNTTFLDRVGFHNATFNQNIRFTNLTFKKELIFDRAEFNCNQAVFNITCEKRAHFIGTKFQNVAGFERCDFKKELGLMITHTKKIGFIETIFSDFIMKKEPLPNYMIFQKCVFLNKLDLKYCNFKEITFNTCAFKDNIYFNNSTFQDYADFHECEFEKTASFYEVTFYKTPSFSQAIFKGNLNIVNANLNFDFDDLESTIKHEHEDYNKNIEKNENKKSRDKFANDFRDSFRIFKNTLIKDNNLLDASNFHKYELYSKELELKHKGNKTIKEHIEKWQLYFYRKLCDHHTDLLLNLKWLIIAIGLFASLYFISRLIQDISILESLNPFGICFSIACAFIALILYWFGYIERLDFFASINAVITLWIICYKPQLIFGIANLLGNIKYHGFENFLITIYTIIIGLIIFSLQKTARKNSIVPN</sequence>
<dbReference type="RefSeq" id="WP_052096627.1">
    <property type="nucleotide sequence ID" value="NZ_FZNG01000002.1"/>
</dbReference>
<name>A0A4U8SFS0_9HELI</name>
<evidence type="ECO:0000313" key="3">
    <source>
        <dbReference type="Proteomes" id="UP000029878"/>
    </source>
</evidence>
<evidence type="ECO:0008006" key="4">
    <source>
        <dbReference type="Google" id="ProtNLM"/>
    </source>
</evidence>
<dbReference type="OrthoDB" id="5324042at2"/>
<keyword evidence="1" id="KW-0812">Transmembrane</keyword>
<evidence type="ECO:0000313" key="2">
    <source>
        <dbReference type="EMBL" id="TLD84877.1"/>
    </source>
</evidence>
<gene>
    <name evidence="2" type="ORF">LS81_000440</name>
</gene>
<evidence type="ECO:0000256" key="1">
    <source>
        <dbReference type="SAM" id="Phobius"/>
    </source>
</evidence>
<comment type="caution">
    <text evidence="2">The sequence shown here is derived from an EMBL/GenBank/DDBJ whole genome shotgun (WGS) entry which is preliminary data.</text>
</comment>
<dbReference type="Pfam" id="PF13576">
    <property type="entry name" value="Pentapeptide_3"/>
    <property type="match status" value="1"/>
</dbReference>
<reference evidence="2 3" key="1">
    <citation type="journal article" date="2014" name="Genome Announc.">
        <title>Draft genome sequences of eight enterohepatic helicobacter species isolated from both laboratory and wild rodents.</title>
        <authorList>
            <person name="Sheh A."/>
            <person name="Shen Z."/>
            <person name="Fox J.G."/>
        </authorList>
    </citation>
    <scope>NUCLEOTIDE SEQUENCE [LARGE SCALE GENOMIC DNA]</scope>
    <source>
        <strain evidence="2 3">ATCC 700114</strain>
    </source>
</reference>
<accession>A0A4U8SFS0</accession>
<feature type="transmembrane region" description="Helical" evidence="1">
    <location>
        <begin position="445"/>
        <end position="466"/>
    </location>
</feature>